<evidence type="ECO:0000256" key="6">
    <source>
        <dbReference type="ARBA" id="ARBA00022989"/>
    </source>
</evidence>
<proteinExistence type="inferred from homology"/>
<dbReference type="Pfam" id="PF13439">
    <property type="entry name" value="Glyco_transf_4"/>
    <property type="match status" value="1"/>
</dbReference>
<keyword evidence="7" id="KW-0472">Membrane</keyword>
<dbReference type="Gene3D" id="3.40.50.2000">
    <property type="entry name" value="Glycogen Phosphorylase B"/>
    <property type="match status" value="2"/>
</dbReference>
<evidence type="ECO:0000256" key="4">
    <source>
        <dbReference type="ARBA" id="ARBA00022692"/>
    </source>
</evidence>
<dbReference type="OrthoDB" id="448893at2759"/>
<evidence type="ECO:0000256" key="5">
    <source>
        <dbReference type="ARBA" id="ARBA00022824"/>
    </source>
</evidence>
<keyword evidence="6" id="KW-1133">Transmembrane helix</keyword>
<dbReference type="PANTHER" id="PTHR45918">
    <property type="entry name" value="ALPHA-1,3/1,6-MANNOSYLTRANSFERASE ALG2"/>
    <property type="match status" value="1"/>
</dbReference>
<dbReference type="InterPro" id="IPR028098">
    <property type="entry name" value="Glyco_trans_4-like_N"/>
</dbReference>
<feature type="domain" description="Glycosyltransferase subfamily 4-like N-terminal" evidence="12">
    <location>
        <begin position="16"/>
        <end position="192"/>
    </location>
</feature>
<accession>A0A9N9XGM6</accession>
<evidence type="ECO:0000256" key="3">
    <source>
        <dbReference type="ARBA" id="ARBA00022679"/>
    </source>
</evidence>
<dbReference type="InterPro" id="IPR001296">
    <property type="entry name" value="Glyco_trans_1"/>
</dbReference>
<keyword evidence="3 10" id="KW-0808">Transferase</keyword>
<name>A0A9N9XGM6_DIABA</name>
<dbReference type="GO" id="GO:0102704">
    <property type="term" value="F:GDP-Man:Man(2)GlcNAc(2)-PP-Dol alpha-1,6-mannosyltransferase activity"/>
    <property type="evidence" value="ECO:0007669"/>
    <property type="project" value="UniProtKB-UniRule"/>
</dbReference>
<feature type="domain" description="Glycosyl transferase family 1" evidence="11">
    <location>
        <begin position="214"/>
        <end position="388"/>
    </location>
</feature>
<dbReference type="Pfam" id="PF00534">
    <property type="entry name" value="Glycos_transf_1"/>
    <property type="match status" value="1"/>
</dbReference>
<dbReference type="SUPFAM" id="SSF53756">
    <property type="entry name" value="UDP-Glycosyltransferase/glycogen phosphorylase"/>
    <property type="match status" value="1"/>
</dbReference>
<keyword evidence="4" id="KW-0812">Transmembrane</keyword>
<dbReference type="AlphaFoldDB" id="A0A9N9XGM6"/>
<evidence type="ECO:0000256" key="8">
    <source>
        <dbReference type="ARBA" id="ARBA00045103"/>
    </source>
</evidence>
<dbReference type="GO" id="GO:0004378">
    <property type="term" value="F:GDP-Man:Man(1)GlcNAc(2)-PP-Dol alpha-1,3-mannosyltransferase activity"/>
    <property type="evidence" value="ECO:0007669"/>
    <property type="project" value="UniProtKB-UniRule"/>
</dbReference>
<evidence type="ECO:0000256" key="7">
    <source>
        <dbReference type="ARBA" id="ARBA00023136"/>
    </source>
</evidence>
<sequence>MPKKLKIAFIHPDLGIGGAERLVLDLAGALTLLGHEVRFLTNHFDPTHAFDEVKNGDYPVEVYGDWLPKSVFGRFQALCAYFRMVYMSIIYILFFKNNNKPDLYITDSIPVANVFLKIAGEKVIYYCHHPDLLASTPGGELKKFYRKPIDWIEMKTTGKADVILVNSEYTASIFRKTFPSIHKDIQILYPTIASSYQKTVENLKEAKPIQELVPQIKKTGEIIVFLSLNRFHPAKKLEFAILALAKLKNIVSTEDWEKIYLIIAGGYDPQFALNAITYLDLVNLTKEKQLEDKVIFLKSPNDNLKAELLKSCTCLLYTPVKEHFGIVPLEAMLVSKPVIAIDSGGPRETVEHGVSGYLSEPSGDSMAEFMSRILSDNMEAMGANGRKRLDEKFSYDIFKKNLNAVVNNLMENDVNKIN</sequence>
<dbReference type="EC" id="2.4.1.257" evidence="10"/>
<evidence type="ECO:0000313" key="14">
    <source>
        <dbReference type="Proteomes" id="UP001153709"/>
    </source>
</evidence>
<comment type="catalytic activity">
    <reaction evidence="8 10">
        <text>a beta-D-Man-(1-&gt;4)-beta-D-GlcNAc-(1-&gt;4)-alpha-D-GlcNAc-diphospho-di-trans,poly-cis-dolichol + GDP-alpha-D-mannose = an alpha-D-Man-(1-&gt;3)-beta-D-Man-(1-&gt;4)-beta-D-GlcNAc-(1-&gt;4)-alpha-D-GlcNAc-diphospho-di-trans,poly-cis-dolichol + GDP + H(+)</text>
        <dbReference type="Rhea" id="RHEA:29515"/>
        <dbReference type="Rhea" id="RHEA-COMP:19511"/>
        <dbReference type="Rhea" id="RHEA-COMP:19513"/>
        <dbReference type="ChEBI" id="CHEBI:15378"/>
        <dbReference type="ChEBI" id="CHEBI:57527"/>
        <dbReference type="ChEBI" id="CHEBI:58189"/>
        <dbReference type="ChEBI" id="CHEBI:58472"/>
        <dbReference type="ChEBI" id="CHEBI:132510"/>
        <dbReference type="EC" id="2.4.1.132"/>
    </reaction>
    <physiologicalReaction direction="left-to-right" evidence="8 10">
        <dbReference type="Rhea" id="RHEA:29516"/>
    </physiologicalReaction>
</comment>
<evidence type="ECO:0000256" key="1">
    <source>
        <dbReference type="ARBA" id="ARBA00004922"/>
    </source>
</evidence>
<comment type="pathway">
    <text evidence="1 10">Protein modification; protein glycosylation.</text>
</comment>
<dbReference type="GO" id="GO:0005789">
    <property type="term" value="C:endoplasmic reticulum membrane"/>
    <property type="evidence" value="ECO:0007669"/>
    <property type="project" value="UniProtKB-SubCell"/>
</dbReference>
<comment type="function">
    <text evidence="10">Mannosylates Man(2)GlcNAc(2)-dolichol diphosphate and Man(1)GlcNAc(2)-dolichol diphosphate to form Man(3)GlcNAc(2)-dolichol diphosphate.</text>
</comment>
<evidence type="ECO:0000259" key="12">
    <source>
        <dbReference type="Pfam" id="PF13439"/>
    </source>
</evidence>
<comment type="similarity">
    <text evidence="10">Belongs to the glycosyltransferase group 1 family.</text>
</comment>
<evidence type="ECO:0000256" key="2">
    <source>
        <dbReference type="ARBA" id="ARBA00022676"/>
    </source>
</evidence>
<protein>
    <recommendedName>
        <fullName evidence="10">Alpha-1,3/1,6-mannosyltransferase ALG2</fullName>
        <ecNumber evidence="10">2.4.1.132</ecNumber>
        <ecNumber evidence="10">2.4.1.257</ecNumber>
    </recommendedName>
    <alternativeName>
        <fullName evidence="10">GDP-Man:Man(1)GlcNAc(2)-PP-Dol alpha-1,3-mannosyltransferase</fullName>
    </alternativeName>
</protein>
<evidence type="ECO:0000256" key="9">
    <source>
        <dbReference type="ARBA" id="ARBA00045104"/>
    </source>
</evidence>
<keyword evidence="2 10" id="KW-0328">Glycosyltransferase</keyword>
<evidence type="ECO:0000259" key="11">
    <source>
        <dbReference type="Pfam" id="PF00534"/>
    </source>
</evidence>
<keyword evidence="14" id="KW-1185">Reference proteome</keyword>
<comment type="catalytic activity">
    <reaction evidence="9 10">
        <text>an alpha-D-Man-(1-&gt;3)-beta-D-Man-(1-&gt;4)-beta-D-GlcNAc-(1-&gt;4)-alpha-D-GlcNAc-diphospho-di-trans,poly-cis-dolichol + GDP-alpha-D-mannose = an alpha-D-Man-(1-&gt;3)-[alpha-D-Man-(1-&gt;6)]-beta-D-Man-(1-&gt;4)-beta-D-GlcNAc-(1-&gt;4)-alpha-D-GlcNAc-diphospho-di-trans,poly-cis-dolichol + GDP + H(+)</text>
        <dbReference type="Rhea" id="RHEA:29519"/>
        <dbReference type="Rhea" id="RHEA-COMP:19513"/>
        <dbReference type="Rhea" id="RHEA-COMP:19515"/>
        <dbReference type="ChEBI" id="CHEBI:15378"/>
        <dbReference type="ChEBI" id="CHEBI:57527"/>
        <dbReference type="ChEBI" id="CHEBI:58189"/>
        <dbReference type="ChEBI" id="CHEBI:132510"/>
        <dbReference type="ChEBI" id="CHEBI:132511"/>
        <dbReference type="EC" id="2.4.1.257"/>
    </reaction>
    <physiologicalReaction direction="left-to-right" evidence="9 10">
        <dbReference type="Rhea" id="RHEA:29520"/>
    </physiologicalReaction>
</comment>
<keyword evidence="5" id="KW-0256">Endoplasmic reticulum</keyword>
<dbReference type="InterPro" id="IPR027054">
    <property type="entry name" value="ALG2"/>
</dbReference>
<comment type="subcellular location">
    <subcellularLocation>
        <location evidence="10">Endoplasmic reticulum membrane</location>
        <topology evidence="10">Single-pass membrane protein</topology>
    </subcellularLocation>
</comment>
<gene>
    <name evidence="13" type="ORF">DIABBA_LOCUS11821</name>
</gene>
<dbReference type="EMBL" id="OU898283">
    <property type="protein sequence ID" value="CAG9839012.1"/>
    <property type="molecule type" value="Genomic_DNA"/>
</dbReference>
<dbReference type="EC" id="2.4.1.132" evidence="10"/>
<evidence type="ECO:0000313" key="13">
    <source>
        <dbReference type="EMBL" id="CAG9839012.1"/>
    </source>
</evidence>
<reference evidence="13" key="1">
    <citation type="submission" date="2022-01" db="EMBL/GenBank/DDBJ databases">
        <authorList>
            <person name="King R."/>
        </authorList>
    </citation>
    <scope>NUCLEOTIDE SEQUENCE</scope>
</reference>
<organism evidence="13 14">
    <name type="scientific">Diabrotica balteata</name>
    <name type="common">Banded cucumber beetle</name>
    <dbReference type="NCBI Taxonomy" id="107213"/>
    <lineage>
        <taxon>Eukaryota</taxon>
        <taxon>Metazoa</taxon>
        <taxon>Ecdysozoa</taxon>
        <taxon>Arthropoda</taxon>
        <taxon>Hexapoda</taxon>
        <taxon>Insecta</taxon>
        <taxon>Pterygota</taxon>
        <taxon>Neoptera</taxon>
        <taxon>Endopterygota</taxon>
        <taxon>Coleoptera</taxon>
        <taxon>Polyphaga</taxon>
        <taxon>Cucujiformia</taxon>
        <taxon>Chrysomeloidea</taxon>
        <taxon>Chrysomelidae</taxon>
        <taxon>Galerucinae</taxon>
        <taxon>Diabroticina</taxon>
        <taxon>Diabroticites</taxon>
        <taxon>Diabrotica</taxon>
    </lineage>
</organism>
<dbReference type="Proteomes" id="UP001153709">
    <property type="component" value="Chromosome 8"/>
</dbReference>
<dbReference type="PANTHER" id="PTHR45918:SF1">
    <property type="entry name" value="ALPHA-1,3_1,6-MANNOSYLTRANSFERASE ALG2"/>
    <property type="match status" value="1"/>
</dbReference>
<evidence type="ECO:0000256" key="10">
    <source>
        <dbReference type="RuleBase" id="RU367136"/>
    </source>
</evidence>